<dbReference type="EMBL" id="JACXVP010000003">
    <property type="protein sequence ID" value="KAG5616293.1"/>
    <property type="molecule type" value="Genomic_DNA"/>
</dbReference>
<dbReference type="AlphaFoldDB" id="A0A9J5ZVD0"/>
<protein>
    <submittedName>
        <fullName evidence="1">Uncharacterized protein</fullName>
    </submittedName>
</protein>
<accession>A0A9J5ZVD0</accession>
<sequence length="136" mass="15195">MQKPCLEVRDRARRWHPHATGKGSELASMFLLHSTVPCGQTHCFDLKAVTKKGKSWWRKHNAAKYFSDVCIDRDSLVRDFSPNHASNSGAPWSSSLPSRLSATCTLSESSMLTVNLRRGHTLSRCGTPMSPSLHRC</sequence>
<evidence type="ECO:0000313" key="1">
    <source>
        <dbReference type="EMBL" id="KAG5616293.1"/>
    </source>
</evidence>
<dbReference type="Proteomes" id="UP000824120">
    <property type="component" value="Chromosome 3"/>
</dbReference>
<organism evidence="1 2">
    <name type="scientific">Solanum commersonii</name>
    <name type="common">Commerson's wild potato</name>
    <name type="synonym">Commerson's nightshade</name>
    <dbReference type="NCBI Taxonomy" id="4109"/>
    <lineage>
        <taxon>Eukaryota</taxon>
        <taxon>Viridiplantae</taxon>
        <taxon>Streptophyta</taxon>
        <taxon>Embryophyta</taxon>
        <taxon>Tracheophyta</taxon>
        <taxon>Spermatophyta</taxon>
        <taxon>Magnoliopsida</taxon>
        <taxon>eudicotyledons</taxon>
        <taxon>Gunneridae</taxon>
        <taxon>Pentapetalae</taxon>
        <taxon>asterids</taxon>
        <taxon>lamiids</taxon>
        <taxon>Solanales</taxon>
        <taxon>Solanaceae</taxon>
        <taxon>Solanoideae</taxon>
        <taxon>Solaneae</taxon>
        <taxon>Solanum</taxon>
    </lineage>
</organism>
<proteinExistence type="predicted"/>
<reference evidence="1 2" key="1">
    <citation type="submission" date="2020-09" db="EMBL/GenBank/DDBJ databases">
        <title>De no assembly of potato wild relative species, Solanum commersonii.</title>
        <authorList>
            <person name="Cho K."/>
        </authorList>
    </citation>
    <scope>NUCLEOTIDE SEQUENCE [LARGE SCALE GENOMIC DNA]</scope>
    <source>
        <strain evidence="1">LZ3.2</strain>
        <tissue evidence="1">Leaf</tissue>
    </source>
</reference>
<name>A0A9J5ZVD0_SOLCO</name>
<keyword evidence="2" id="KW-1185">Reference proteome</keyword>
<evidence type="ECO:0000313" key="2">
    <source>
        <dbReference type="Proteomes" id="UP000824120"/>
    </source>
</evidence>
<gene>
    <name evidence="1" type="ORF">H5410_016117</name>
</gene>
<comment type="caution">
    <text evidence="1">The sequence shown here is derived from an EMBL/GenBank/DDBJ whole genome shotgun (WGS) entry which is preliminary data.</text>
</comment>